<evidence type="ECO:0000313" key="3">
    <source>
        <dbReference type="Proteomes" id="UP001165413"/>
    </source>
</evidence>
<dbReference type="Proteomes" id="UP001165413">
    <property type="component" value="Unassembled WGS sequence"/>
</dbReference>
<dbReference type="Gene3D" id="3.40.50.300">
    <property type="entry name" value="P-loop containing nucleotide triphosphate hydrolases"/>
    <property type="match status" value="1"/>
</dbReference>
<dbReference type="AlphaFoldDB" id="A0AA41WWX3"/>
<keyword evidence="2" id="KW-0418">Kinase</keyword>
<dbReference type="EMBL" id="JANATA010000001">
    <property type="protein sequence ID" value="MCP3427575.1"/>
    <property type="molecule type" value="Genomic_DNA"/>
</dbReference>
<dbReference type="GO" id="GO:0005524">
    <property type="term" value="F:ATP binding"/>
    <property type="evidence" value="ECO:0007669"/>
    <property type="project" value="InterPro"/>
</dbReference>
<dbReference type="GO" id="GO:0016301">
    <property type="term" value="F:kinase activity"/>
    <property type="evidence" value="ECO:0007669"/>
    <property type="project" value="UniProtKB-KW"/>
</dbReference>
<evidence type="ECO:0000313" key="2">
    <source>
        <dbReference type="EMBL" id="MCP3427575.1"/>
    </source>
</evidence>
<feature type="domain" description="Phosphoribulokinase/uridine kinase" evidence="1">
    <location>
        <begin position="44"/>
        <end position="158"/>
    </location>
</feature>
<dbReference type="RefSeq" id="WP_254098043.1">
    <property type="nucleotide sequence ID" value="NZ_JANATA010000001.1"/>
</dbReference>
<accession>A0AA41WWX3</accession>
<dbReference type="InterPro" id="IPR027417">
    <property type="entry name" value="P-loop_NTPase"/>
</dbReference>
<dbReference type="InterPro" id="IPR006083">
    <property type="entry name" value="PRK/URK"/>
</dbReference>
<keyword evidence="3" id="KW-1185">Reference proteome</keyword>
<name>A0AA41WWX3_9ALTE</name>
<reference evidence="2" key="1">
    <citation type="submission" date="2022-07" db="EMBL/GenBank/DDBJ databases">
        <title>Characterization of the Novel Bacterium Alteromonas immobilis LMIT006 and Alteromonas gregis LMIT007.</title>
        <authorList>
            <person name="Lin X."/>
        </authorList>
    </citation>
    <scope>NUCLEOTIDE SEQUENCE</scope>
    <source>
        <strain evidence="2">LMIT007</strain>
    </source>
</reference>
<protein>
    <submittedName>
        <fullName evidence="2">Kinase</fullName>
    </submittedName>
</protein>
<keyword evidence="2" id="KW-0808">Transferase</keyword>
<gene>
    <name evidence="2" type="ORF">NLF92_01275</name>
</gene>
<evidence type="ECO:0000259" key="1">
    <source>
        <dbReference type="Pfam" id="PF00485"/>
    </source>
</evidence>
<sequence>MSHYLDFIHKNKLNNNYLAYAERWFRPALTNALLHQNDTQPLFLGINGAQGSGKSTLAEWLKVTIENTSHLQVIIVSIDDFYLSKKARETLAKNVHPLLKTRGVPGTHDLAQALRVFTALQNGRPCDIPRFNKLQDDIAPQNEWQSIVGPVDIVIFEGWCVGCPPQLTHQLSHPVNNLESQFDKDKKWRIFVNDQLNSYQEWFAYIDQLWMLQAPSFATIFAWRKQQEQLLVSNAPEQPFMNDEQLSYFIQHYQRLTEHSLLYTPTHAQEIYHLDKNRNIISHESKS</sequence>
<organism evidence="2 3">
    <name type="scientific">Opacimonas viscosa</name>
    <dbReference type="NCBI Taxonomy" id="2961944"/>
    <lineage>
        <taxon>Bacteria</taxon>
        <taxon>Pseudomonadati</taxon>
        <taxon>Pseudomonadota</taxon>
        <taxon>Gammaproteobacteria</taxon>
        <taxon>Alteromonadales</taxon>
        <taxon>Alteromonadaceae</taxon>
        <taxon>Opacimonas</taxon>
    </lineage>
</organism>
<proteinExistence type="predicted"/>
<dbReference type="PANTHER" id="PTHR10285">
    <property type="entry name" value="URIDINE KINASE"/>
    <property type="match status" value="1"/>
</dbReference>
<comment type="caution">
    <text evidence="2">The sequence shown here is derived from an EMBL/GenBank/DDBJ whole genome shotgun (WGS) entry which is preliminary data.</text>
</comment>
<dbReference type="Pfam" id="PF00485">
    <property type="entry name" value="PRK"/>
    <property type="match status" value="1"/>
</dbReference>
<dbReference type="SUPFAM" id="SSF52540">
    <property type="entry name" value="P-loop containing nucleoside triphosphate hydrolases"/>
    <property type="match status" value="1"/>
</dbReference>